<evidence type="ECO:0000256" key="5">
    <source>
        <dbReference type="ARBA" id="ARBA00023002"/>
    </source>
</evidence>
<dbReference type="InterPro" id="IPR009075">
    <property type="entry name" value="AcylCo_DH/oxidase_C"/>
</dbReference>
<dbReference type="PANTHER" id="PTHR43292:SF3">
    <property type="entry name" value="ACYL-COA DEHYDROGENASE FADE29"/>
    <property type="match status" value="1"/>
</dbReference>
<evidence type="ECO:0000256" key="1">
    <source>
        <dbReference type="ARBA" id="ARBA00001974"/>
    </source>
</evidence>
<dbReference type="EMBL" id="JBEZFP010000040">
    <property type="protein sequence ID" value="MEU8135324.1"/>
    <property type="molecule type" value="Genomic_DNA"/>
</dbReference>
<keyword evidence="3 6" id="KW-0285">Flavoprotein</keyword>
<sequence>MHLAPTPAQEALRAELREYFARVITPDVRAALEAEGEAGGETTQRVRRQLGSDGWLGIGWPVEYGGQGKGPEMQFIFFDEAYRAGAPVSMVTLNTVGPTLIKYGSEEQKKYFLPKIVSGEIIFAIGYSEPSAGTDLASLQTKAVREGDEWVINGQKIFTSTAQGADWIWLACRTDTEAPKHKGITMILVPTNDPGFSWTPIVTVGGMATTATYYDNIRVPYANLVYEENRGWNLITNQLNHERVALAALGMQAEDFFDEVLEWARETEVEDGVRVIDQPWVQLKLAETYARLSAVRMFSWRLVHDVGNNTLNAGDASGVKFFGTEGAIEVYRNLMEIVGPDALLRPKAPGAFSGGHLEAMNRRAQINTFGGGVSEVQREIVAMVRLGMTKVKR</sequence>
<evidence type="ECO:0000313" key="10">
    <source>
        <dbReference type="EMBL" id="MEU8135324.1"/>
    </source>
</evidence>
<keyword evidence="11" id="KW-1185">Reference proteome</keyword>
<feature type="domain" description="Acyl-CoA dehydrogenase/oxidase C-terminal" evidence="7">
    <location>
        <begin position="229"/>
        <end position="383"/>
    </location>
</feature>
<dbReference type="SUPFAM" id="SSF47203">
    <property type="entry name" value="Acyl-CoA dehydrogenase C-terminal domain-like"/>
    <property type="match status" value="1"/>
</dbReference>
<evidence type="ECO:0000259" key="8">
    <source>
        <dbReference type="Pfam" id="PF02770"/>
    </source>
</evidence>
<evidence type="ECO:0000256" key="3">
    <source>
        <dbReference type="ARBA" id="ARBA00022630"/>
    </source>
</evidence>
<feature type="domain" description="Acyl-CoA dehydrogenase/oxidase N-terminal" evidence="9">
    <location>
        <begin position="6"/>
        <end position="120"/>
    </location>
</feature>
<dbReference type="InterPro" id="IPR046373">
    <property type="entry name" value="Acyl-CoA_Oxase/DH_mid-dom_sf"/>
</dbReference>
<dbReference type="InterPro" id="IPR006091">
    <property type="entry name" value="Acyl-CoA_Oxase/DH_mid-dom"/>
</dbReference>
<dbReference type="Gene3D" id="2.40.110.10">
    <property type="entry name" value="Butyryl-CoA Dehydrogenase, subunit A, domain 2"/>
    <property type="match status" value="1"/>
</dbReference>
<evidence type="ECO:0000256" key="4">
    <source>
        <dbReference type="ARBA" id="ARBA00022827"/>
    </source>
</evidence>
<dbReference type="PANTHER" id="PTHR43292">
    <property type="entry name" value="ACYL-COA DEHYDROGENASE"/>
    <property type="match status" value="1"/>
</dbReference>
<protein>
    <submittedName>
        <fullName evidence="10">Acyl-CoA dehydrogenase family protein</fullName>
    </submittedName>
</protein>
<comment type="similarity">
    <text evidence="2 6">Belongs to the acyl-CoA dehydrogenase family.</text>
</comment>
<dbReference type="Pfam" id="PF00441">
    <property type="entry name" value="Acyl-CoA_dh_1"/>
    <property type="match status" value="1"/>
</dbReference>
<dbReference type="InterPro" id="IPR013786">
    <property type="entry name" value="AcylCoA_DH/ox_N"/>
</dbReference>
<evidence type="ECO:0000259" key="7">
    <source>
        <dbReference type="Pfam" id="PF00441"/>
    </source>
</evidence>
<evidence type="ECO:0000259" key="9">
    <source>
        <dbReference type="Pfam" id="PF02771"/>
    </source>
</evidence>
<keyword evidence="4 6" id="KW-0274">FAD</keyword>
<proteinExistence type="inferred from homology"/>
<evidence type="ECO:0000256" key="2">
    <source>
        <dbReference type="ARBA" id="ARBA00009347"/>
    </source>
</evidence>
<evidence type="ECO:0000256" key="6">
    <source>
        <dbReference type="RuleBase" id="RU362125"/>
    </source>
</evidence>
<dbReference type="Pfam" id="PF02771">
    <property type="entry name" value="Acyl-CoA_dh_N"/>
    <property type="match status" value="1"/>
</dbReference>
<comment type="caution">
    <text evidence="10">The sequence shown here is derived from an EMBL/GenBank/DDBJ whole genome shotgun (WGS) entry which is preliminary data.</text>
</comment>
<dbReference type="RefSeq" id="WP_358354979.1">
    <property type="nucleotide sequence ID" value="NZ_JBEZFP010000040.1"/>
</dbReference>
<keyword evidence="5 6" id="KW-0560">Oxidoreductase</keyword>
<feature type="domain" description="Acyl-CoA oxidase/dehydrogenase middle" evidence="8">
    <location>
        <begin position="124"/>
        <end position="212"/>
    </location>
</feature>
<dbReference type="InterPro" id="IPR036250">
    <property type="entry name" value="AcylCo_DH-like_C"/>
</dbReference>
<dbReference type="SUPFAM" id="SSF56645">
    <property type="entry name" value="Acyl-CoA dehydrogenase NM domain-like"/>
    <property type="match status" value="1"/>
</dbReference>
<dbReference type="Gene3D" id="1.10.540.10">
    <property type="entry name" value="Acyl-CoA dehydrogenase/oxidase, N-terminal domain"/>
    <property type="match status" value="1"/>
</dbReference>
<dbReference type="InterPro" id="IPR037069">
    <property type="entry name" value="AcylCoA_DH/ox_N_sf"/>
</dbReference>
<dbReference type="Proteomes" id="UP001551482">
    <property type="component" value="Unassembled WGS sequence"/>
</dbReference>
<name>A0ABV3DJG1_9ACTN</name>
<organism evidence="10 11">
    <name type="scientific">Streptodolium elevatio</name>
    <dbReference type="NCBI Taxonomy" id="3157996"/>
    <lineage>
        <taxon>Bacteria</taxon>
        <taxon>Bacillati</taxon>
        <taxon>Actinomycetota</taxon>
        <taxon>Actinomycetes</taxon>
        <taxon>Kitasatosporales</taxon>
        <taxon>Streptomycetaceae</taxon>
        <taxon>Streptodolium</taxon>
    </lineage>
</organism>
<dbReference type="Gene3D" id="1.20.140.10">
    <property type="entry name" value="Butyryl-CoA Dehydrogenase, subunit A, domain 3"/>
    <property type="match status" value="1"/>
</dbReference>
<comment type="cofactor">
    <cofactor evidence="1 6">
        <name>FAD</name>
        <dbReference type="ChEBI" id="CHEBI:57692"/>
    </cofactor>
</comment>
<reference evidence="10 11" key="1">
    <citation type="submission" date="2024-06" db="EMBL/GenBank/DDBJ databases">
        <title>The Natural Products Discovery Center: Release of the First 8490 Sequenced Strains for Exploring Actinobacteria Biosynthetic Diversity.</title>
        <authorList>
            <person name="Kalkreuter E."/>
            <person name="Kautsar S.A."/>
            <person name="Yang D."/>
            <person name="Bader C.D."/>
            <person name="Teijaro C.N."/>
            <person name="Fluegel L."/>
            <person name="Davis C.M."/>
            <person name="Simpson J.R."/>
            <person name="Lauterbach L."/>
            <person name="Steele A.D."/>
            <person name="Gui C."/>
            <person name="Meng S."/>
            <person name="Li G."/>
            <person name="Viehrig K."/>
            <person name="Ye F."/>
            <person name="Su P."/>
            <person name="Kiefer A.F."/>
            <person name="Nichols A."/>
            <person name="Cepeda A.J."/>
            <person name="Yan W."/>
            <person name="Fan B."/>
            <person name="Jiang Y."/>
            <person name="Adhikari A."/>
            <person name="Zheng C.-J."/>
            <person name="Schuster L."/>
            <person name="Cowan T.M."/>
            <person name="Smanski M.J."/>
            <person name="Chevrette M.G."/>
            <person name="De Carvalho L.P.S."/>
            <person name="Shen B."/>
        </authorList>
    </citation>
    <scope>NUCLEOTIDE SEQUENCE [LARGE SCALE GENOMIC DNA]</scope>
    <source>
        <strain evidence="10 11">NPDC048946</strain>
    </source>
</reference>
<accession>A0ABV3DJG1</accession>
<dbReference type="InterPro" id="IPR052161">
    <property type="entry name" value="Mycobact_Acyl-CoA_DH"/>
</dbReference>
<gene>
    <name evidence="10" type="ORF">AB0C36_17605</name>
</gene>
<dbReference type="Pfam" id="PF02770">
    <property type="entry name" value="Acyl-CoA_dh_M"/>
    <property type="match status" value="1"/>
</dbReference>
<evidence type="ECO:0000313" key="11">
    <source>
        <dbReference type="Proteomes" id="UP001551482"/>
    </source>
</evidence>
<dbReference type="InterPro" id="IPR009100">
    <property type="entry name" value="AcylCoA_DH/oxidase_NM_dom_sf"/>
</dbReference>